<dbReference type="EMBL" id="JAQQPM010000006">
    <property type="protein sequence ID" value="KAK2072636.1"/>
    <property type="molecule type" value="Genomic_DNA"/>
</dbReference>
<comment type="caution">
    <text evidence="3">The sequence shown here is derived from an EMBL/GenBank/DDBJ whole genome shotgun (WGS) entry which is preliminary data.</text>
</comment>
<reference evidence="3" key="1">
    <citation type="journal article" date="2023" name="Mol. Plant Microbe Interact.">
        <title>Elucidating the Obligate Nature and Biological Capacity of an Invasive Fungal Corn Pathogen.</title>
        <authorList>
            <person name="MacCready J.S."/>
            <person name="Roggenkamp E.M."/>
            <person name="Gdanetz K."/>
            <person name="Chilvers M.I."/>
        </authorList>
    </citation>
    <scope>NUCLEOTIDE SEQUENCE</scope>
    <source>
        <strain evidence="3">PM02</strain>
    </source>
</reference>
<dbReference type="Gene3D" id="3.60.130.10">
    <property type="entry name" value="Clavaminate synthase-like"/>
    <property type="match status" value="1"/>
</dbReference>
<dbReference type="InterPro" id="IPR050411">
    <property type="entry name" value="AlphaKG_dependent_hydroxylases"/>
</dbReference>
<dbReference type="GO" id="GO:0016491">
    <property type="term" value="F:oxidoreductase activity"/>
    <property type="evidence" value="ECO:0007669"/>
    <property type="project" value="UniProtKB-KW"/>
</dbReference>
<protein>
    <recommendedName>
        <fullName evidence="2">TauD/TfdA-like domain-containing protein</fullName>
    </recommendedName>
</protein>
<proteinExistence type="predicted"/>
<evidence type="ECO:0000259" key="2">
    <source>
        <dbReference type="Pfam" id="PF02668"/>
    </source>
</evidence>
<keyword evidence="1" id="KW-0560">Oxidoreductase</keyword>
<dbReference type="InterPro" id="IPR003819">
    <property type="entry name" value="TauD/TfdA-like"/>
</dbReference>
<organism evidence="3 4">
    <name type="scientific">Phyllachora maydis</name>
    <dbReference type="NCBI Taxonomy" id="1825666"/>
    <lineage>
        <taxon>Eukaryota</taxon>
        <taxon>Fungi</taxon>
        <taxon>Dikarya</taxon>
        <taxon>Ascomycota</taxon>
        <taxon>Pezizomycotina</taxon>
        <taxon>Sordariomycetes</taxon>
        <taxon>Sordariomycetidae</taxon>
        <taxon>Phyllachorales</taxon>
        <taxon>Phyllachoraceae</taxon>
        <taxon>Phyllachora</taxon>
    </lineage>
</organism>
<dbReference type="Proteomes" id="UP001217918">
    <property type="component" value="Unassembled WGS sequence"/>
</dbReference>
<sequence length="379" mass="41538">MATAACDTGLEVLASMGRTTTAAVDVTGDVRTLPAGFPAHVNTRLAWTGAQFANSSEYVLTLTDAHICEIQGALAHFKTLGLDGTEVGPSNFLLPTLGPLLEAVGSELYEGRGFQLVRGLNPADYSVEDLNIVWFGMQSFVAAQRGRQDRAGNMLVHIVADDSTKDAAEHHRHSNKAITFHNEERGDIISWLTRGAAAEGGQCVLSSAHTVYNVLAATRPDLVRVLARADWPFSMPRFHCRPILFHQDGKLIINFGRTPLLGSAAHPRPADLPGLSPVQVEALDAVERIARATELAVATRPGDLHFVNNLALLHRRGGYVDGAARRHLVRMYLRSPRHAWPVPAPLQRDWDRAFGERGPRAYHLEPMPPFYFPLRSHPN</sequence>
<evidence type="ECO:0000256" key="1">
    <source>
        <dbReference type="ARBA" id="ARBA00023002"/>
    </source>
</evidence>
<dbReference type="AlphaFoldDB" id="A0AAD9I7H7"/>
<dbReference type="PANTHER" id="PTHR10696:SF49">
    <property type="entry name" value="TAUD_TFDA-LIKE DOMAIN-CONTAINING PROTEIN"/>
    <property type="match status" value="1"/>
</dbReference>
<dbReference type="Pfam" id="PF02668">
    <property type="entry name" value="TauD"/>
    <property type="match status" value="1"/>
</dbReference>
<feature type="domain" description="TauD/TfdA-like" evidence="2">
    <location>
        <begin position="87"/>
        <end position="332"/>
    </location>
</feature>
<gene>
    <name evidence="3" type="ORF">P8C59_006977</name>
</gene>
<accession>A0AAD9I7H7</accession>
<dbReference type="SUPFAM" id="SSF51197">
    <property type="entry name" value="Clavaminate synthase-like"/>
    <property type="match status" value="1"/>
</dbReference>
<keyword evidence="4" id="KW-1185">Reference proteome</keyword>
<evidence type="ECO:0000313" key="3">
    <source>
        <dbReference type="EMBL" id="KAK2072636.1"/>
    </source>
</evidence>
<evidence type="ECO:0000313" key="4">
    <source>
        <dbReference type="Proteomes" id="UP001217918"/>
    </source>
</evidence>
<name>A0AAD9I7H7_9PEZI</name>
<dbReference type="InterPro" id="IPR042098">
    <property type="entry name" value="TauD-like_sf"/>
</dbReference>
<dbReference type="PANTHER" id="PTHR10696">
    <property type="entry name" value="GAMMA-BUTYROBETAINE HYDROXYLASE-RELATED"/>
    <property type="match status" value="1"/>
</dbReference>